<dbReference type="GO" id="GO:0046872">
    <property type="term" value="F:metal ion binding"/>
    <property type="evidence" value="ECO:0007669"/>
    <property type="project" value="UniProtKB-KW"/>
</dbReference>
<comment type="similarity">
    <text evidence="2">Belongs to the Nudix hydrolase family.</text>
</comment>
<dbReference type="Pfam" id="PF02581">
    <property type="entry name" value="TMP-TENI"/>
    <property type="match status" value="1"/>
</dbReference>
<keyword evidence="8" id="KW-0460">Magnesium</keyword>
<protein>
    <recommendedName>
        <fullName evidence="13">8-oxo-dGTP diphosphatase</fullName>
        <ecNumber evidence="12">3.6.1.55</ecNumber>
    </recommendedName>
    <alternativeName>
        <fullName evidence="16">7,8-dihydro-8-oxoguanine-triphosphatase</fullName>
    </alternativeName>
    <alternativeName>
        <fullName evidence="15">Mutator protein MutT</fullName>
    </alternativeName>
    <alternativeName>
        <fullName evidence="14">dGTP pyrophosphohydrolase</fullName>
    </alternativeName>
</protein>
<dbReference type="RefSeq" id="WP_023273816.1">
    <property type="nucleotide sequence ID" value="NZ_KI530735.1"/>
</dbReference>
<dbReference type="GO" id="GO:0044715">
    <property type="term" value="F:8-oxo-dGDP phosphatase activity"/>
    <property type="evidence" value="ECO:0007669"/>
    <property type="project" value="TreeGrafter"/>
</dbReference>
<evidence type="ECO:0000256" key="8">
    <source>
        <dbReference type="ARBA" id="ARBA00022842"/>
    </source>
</evidence>
<keyword evidence="3" id="KW-0515">Mutator protein</keyword>
<dbReference type="HOGENOM" id="CLU_076087_0_0_6"/>
<dbReference type="GO" id="GO:0009228">
    <property type="term" value="P:thiamine biosynthetic process"/>
    <property type="evidence" value="ECO:0007669"/>
    <property type="project" value="UniProtKB-KW"/>
</dbReference>
<feature type="domain" description="Nudix hydrolase" evidence="17">
    <location>
        <begin position="3"/>
        <end position="131"/>
    </location>
</feature>
<evidence type="ECO:0000256" key="6">
    <source>
        <dbReference type="ARBA" id="ARBA00022763"/>
    </source>
</evidence>
<dbReference type="InterPro" id="IPR015797">
    <property type="entry name" value="NUDIX_hydrolase-like_dom_sf"/>
</dbReference>
<dbReference type="Gene3D" id="3.90.79.10">
    <property type="entry name" value="Nucleoside Triphosphate Pyrophosphohydrolase"/>
    <property type="match status" value="1"/>
</dbReference>
<evidence type="ECO:0000256" key="5">
    <source>
        <dbReference type="ARBA" id="ARBA00022723"/>
    </source>
</evidence>
<evidence type="ECO:0000256" key="7">
    <source>
        <dbReference type="ARBA" id="ARBA00022801"/>
    </source>
</evidence>
<evidence type="ECO:0000256" key="10">
    <source>
        <dbReference type="ARBA" id="ARBA00035861"/>
    </source>
</evidence>
<evidence type="ECO:0000256" key="4">
    <source>
        <dbReference type="ARBA" id="ARBA00022705"/>
    </source>
</evidence>
<dbReference type="SUPFAM" id="SSF51391">
    <property type="entry name" value="Thiamin phosphate synthase"/>
    <property type="match status" value="1"/>
</dbReference>
<dbReference type="Pfam" id="PF00293">
    <property type="entry name" value="NUDIX"/>
    <property type="match status" value="1"/>
</dbReference>
<sequence length="295" mass="33673">MAKKEVDVAIGLLFSHGKVLVGWRNKEQHQGNKNEFPGGKIEKNETAVQACRREVKEEVGADIENWFSWDELRYEYDDVIVRLFLFYSYVPDHLLAVIQNPWQWYSRDELTSLNFPKANDPIIQRMLWAPYIKISSEISDIERLNLNTMLYARNISVEQMKHLNKKFLSQLILNIDLAHALTRDEQRELGAIHIKQHQLKQFTANDLNLGCRYIAACHDLEGVLYAEKIGCEAAFLSPINTTNTHINAIPLGWTAFKSIAQRSHILIFALGGVTPKDLTTVQDCQAYGVAGISAF</sequence>
<dbReference type="Proteomes" id="UP000023785">
    <property type="component" value="Unassembled WGS sequence"/>
</dbReference>
<keyword evidence="19" id="KW-1185">Reference proteome</keyword>
<dbReference type="GO" id="GO:0035539">
    <property type="term" value="F:8-oxo-7,8-dihydrodeoxyguanosine triphosphate pyrophosphatase activity"/>
    <property type="evidence" value="ECO:0007669"/>
    <property type="project" value="UniProtKB-EC"/>
</dbReference>
<dbReference type="CDD" id="cd00564">
    <property type="entry name" value="TMP_TenI"/>
    <property type="match status" value="1"/>
</dbReference>
<dbReference type="InterPro" id="IPR022998">
    <property type="entry name" value="ThiamineP_synth_TenI"/>
</dbReference>
<dbReference type="eggNOG" id="COG1051">
    <property type="taxonomic scope" value="Bacteria"/>
</dbReference>
<evidence type="ECO:0000256" key="1">
    <source>
        <dbReference type="ARBA" id="ARBA00001946"/>
    </source>
</evidence>
<keyword evidence="9" id="KW-0234">DNA repair</keyword>
<dbReference type="AlphaFoldDB" id="V2TQ52"/>
<accession>V2TQ52</accession>
<comment type="catalytic activity">
    <reaction evidence="11">
        <text>8-oxo-GTP + H2O = 8-oxo-GMP + diphosphate + H(+)</text>
        <dbReference type="Rhea" id="RHEA:67616"/>
        <dbReference type="ChEBI" id="CHEBI:15377"/>
        <dbReference type="ChEBI" id="CHEBI:15378"/>
        <dbReference type="ChEBI" id="CHEBI:33019"/>
        <dbReference type="ChEBI" id="CHEBI:143553"/>
        <dbReference type="ChEBI" id="CHEBI:145694"/>
    </reaction>
</comment>
<dbReference type="PANTHER" id="PTHR47707:SF1">
    <property type="entry name" value="NUDIX HYDROLASE FAMILY PROTEIN"/>
    <property type="match status" value="1"/>
</dbReference>
<dbReference type="InterPro" id="IPR036206">
    <property type="entry name" value="ThiamineP_synth_sf"/>
</dbReference>
<name>V2TQ52_9GAMM</name>
<dbReference type="EMBL" id="AYER01000009">
    <property type="protein sequence ID" value="ESK37770.1"/>
    <property type="molecule type" value="Genomic_DNA"/>
</dbReference>
<dbReference type="PROSITE" id="PS51462">
    <property type="entry name" value="NUDIX"/>
    <property type="match status" value="1"/>
</dbReference>
<dbReference type="PROSITE" id="PS00893">
    <property type="entry name" value="NUDIX_BOX"/>
    <property type="match status" value="1"/>
</dbReference>
<evidence type="ECO:0000313" key="19">
    <source>
        <dbReference type="Proteomes" id="UP000023785"/>
    </source>
</evidence>
<evidence type="ECO:0000256" key="3">
    <source>
        <dbReference type="ARBA" id="ARBA00022457"/>
    </source>
</evidence>
<evidence type="ECO:0000256" key="16">
    <source>
        <dbReference type="ARBA" id="ARBA00042798"/>
    </source>
</evidence>
<dbReference type="OrthoDB" id="9810648at2"/>
<comment type="cofactor">
    <cofactor evidence="1">
        <name>Mg(2+)</name>
        <dbReference type="ChEBI" id="CHEBI:18420"/>
    </cofactor>
</comment>
<keyword evidence="5" id="KW-0479">Metal-binding</keyword>
<dbReference type="EC" id="3.6.1.55" evidence="12"/>
<dbReference type="InterPro" id="IPR020084">
    <property type="entry name" value="NUDIX_hydrolase_CS"/>
</dbReference>
<dbReference type="GO" id="GO:0006281">
    <property type="term" value="P:DNA repair"/>
    <property type="evidence" value="ECO:0007669"/>
    <property type="project" value="UniProtKB-KW"/>
</dbReference>
<dbReference type="InterPro" id="IPR013785">
    <property type="entry name" value="Aldolase_TIM"/>
</dbReference>
<reference evidence="18 19" key="1">
    <citation type="submission" date="2013-10" db="EMBL/GenBank/DDBJ databases">
        <title>The Genome Sequence of Acinetobacter nectaris CIP 110549.</title>
        <authorList>
            <consortium name="The Broad Institute Genomics Platform"/>
            <consortium name="The Broad Institute Genome Sequencing Center for Infectious Disease"/>
            <person name="Cerqueira G."/>
            <person name="Feldgarden M."/>
            <person name="Courvalin P."/>
            <person name="Grillot-Courvalin C."/>
            <person name="Clermont D."/>
            <person name="Rocha E."/>
            <person name="Yoon E.-J."/>
            <person name="Nemec A."/>
            <person name="Young S.K."/>
            <person name="Zeng Q."/>
            <person name="Gargeya S."/>
            <person name="Fitzgerald M."/>
            <person name="Abouelleil A."/>
            <person name="Alvarado L."/>
            <person name="Berlin A.M."/>
            <person name="Chapman S.B."/>
            <person name="Gainer-Dewar J."/>
            <person name="Goldberg J."/>
            <person name="Gnerre S."/>
            <person name="Griggs A."/>
            <person name="Gujja S."/>
            <person name="Hansen M."/>
            <person name="Howarth C."/>
            <person name="Imamovic A."/>
            <person name="Ireland A."/>
            <person name="Larimer J."/>
            <person name="McCowan C."/>
            <person name="Murphy C."/>
            <person name="Pearson M."/>
            <person name="Poon T.W."/>
            <person name="Priest M."/>
            <person name="Roberts A."/>
            <person name="Saif S."/>
            <person name="Shea T."/>
            <person name="Sykes S."/>
            <person name="Wortman J."/>
            <person name="Nusbaum C."/>
            <person name="Birren B."/>
        </authorList>
    </citation>
    <scope>NUCLEOTIDE SEQUENCE [LARGE SCALE GENOMIC DNA]</scope>
    <source>
        <strain evidence="18 19">CIP 110549</strain>
    </source>
</reference>
<evidence type="ECO:0000256" key="14">
    <source>
        <dbReference type="ARBA" id="ARBA00041592"/>
    </source>
</evidence>
<dbReference type="GO" id="GO:0044716">
    <property type="term" value="F:8-oxo-GDP phosphatase activity"/>
    <property type="evidence" value="ECO:0007669"/>
    <property type="project" value="TreeGrafter"/>
</dbReference>
<evidence type="ECO:0000256" key="11">
    <source>
        <dbReference type="ARBA" id="ARBA00036904"/>
    </source>
</evidence>
<evidence type="ECO:0000313" key="18">
    <source>
        <dbReference type="EMBL" id="ESK37770.1"/>
    </source>
</evidence>
<evidence type="ECO:0000259" key="17">
    <source>
        <dbReference type="PROSITE" id="PS51462"/>
    </source>
</evidence>
<dbReference type="eggNOG" id="COG0352">
    <property type="taxonomic scope" value="Bacteria"/>
</dbReference>
<dbReference type="CDD" id="cd03425">
    <property type="entry name" value="NUDIX_MutT_NudA_like"/>
    <property type="match status" value="1"/>
</dbReference>
<comment type="catalytic activity">
    <reaction evidence="10">
        <text>8-oxo-dGTP + H2O = 8-oxo-dGMP + diphosphate + H(+)</text>
        <dbReference type="Rhea" id="RHEA:31575"/>
        <dbReference type="ChEBI" id="CHEBI:15377"/>
        <dbReference type="ChEBI" id="CHEBI:15378"/>
        <dbReference type="ChEBI" id="CHEBI:33019"/>
        <dbReference type="ChEBI" id="CHEBI:63224"/>
        <dbReference type="ChEBI" id="CHEBI:77896"/>
        <dbReference type="EC" id="3.6.1.55"/>
    </reaction>
</comment>
<dbReference type="GO" id="GO:0008413">
    <property type="term" value="F:8-oxo-7,8-dihydroguanosine triphosphate pyrophosphatase activity"/>
    <property type="evidence" value="ECO:0007669"/>
    <property type="project" value="TreeGrafter"/>
</dbReference>
<comment type="caution">
    <text evidence="18">The sequence shown here is derived from an EMBL/GenBank/DDBJ whole genome shotgun (WGS) entry which is preliminary data.</text>
</comment>
<keyword evidence="6" id="KW-0227">DNA damage</keyword>
<evidence type="ECO:0000256" key="9">
    <source>
        <dbReference type="ARBA" id="ARBA00023204"/>
    </source>
</evidence>
<gene>
    <name evidence="18" type="ORF">P256_02206</name>
</gene>
<organism evidence="18 19">
    <name type="scientific">Acinetobacter nectaris CIP 110549</name>
    <dbReference type="NCBI Taxonomy" id="1392540"/>
    <lineage>
        <taxon>Bacteria</taxon>
        <taxon>Pseudomonadati</taxon>
        <taxon>Pseudomonadota</taxon>
        <taxon>Gammaproteobacteria</taxon>
        <taxon>Moraxellales</taxon>
        <taxon>Moraxellaceae</taxon>
        <taxon>Acinetobacter</taxon>
    </lineage>
</organism>
<dbReference type="Gene3D" id="3.20.20.70">
    <property type="entry name" value="Aldolase class I"/>
    <property type="match status" value="1"/>
</dbReference>
<evidence type="ECO:0000256" key="12">
    <source>
        <dbReference type="ARBA" id="ARBA00038905"/>
    </source>
</evidence>
<dbReference type="PATRIC" id="fig|1392540.3.peg.2125"/>
<keyword evidence="7" id="KW-0378">Hydrolase</keyword>
<proteinExistence type="inferred from homology"/>
<dbReference type="InterPro" id="IPR047127">
    <property type="entry name" value="MutT-like"/>
</dbReference>
<dbReference type="PANTHER" id="PTHR47707">
    <property type="entry name" value="8-OXO-DGTP DIPHOSPHATASE"/>
    <property type="match status" value="1"/>
</dbReference>
<keyword evidence="4" id="KW-0235">DNA replication</keyword>
<dbReference type="STRING" id="1392540.P256_02206"/>
<dbReference type="SUPFAM" id="SSF55811">
    <property type="entry name" value="Nudix"/>
    <property type="match status" value="1"/>
</dbReference>
<evidence type="ECO:0000256" key="2">
    <source>
        <dbReference type="ARBA" id="ARBA00005582"/>
    </source>
</evidence>
<evidence type="ECO:0000256" key="15">
    <source>
        <dbReference type="ARBA" id="ARBA00041979"/>
    </source>
</evidence>
<dbReference type="InterPro" id="IPR000086">
    <property type="entry name" value="NUDIX_hydrolase_dom"/>
</dbReference>
<dbReference type="GO" id="GO:0006260">
    <property type="term" value="P:DNA replication"/>
    <property type="evidence" value="ECO:0007669"/>
    <property type="project" value="UniProtKB-KW"/>
</dbReference>
<evidence type="ECO:0000256" key="13">
    <source>
        <dbReference type="ARBA" id="ARBA00040794"/>
    </source>
</evidence>